<gene>
    <name evidence="4" type="primary">LOC106477390</name>
</gene>
<dbReference type="InterPro" id="IPR036179">
    <property type="entry name" value="Ig-like_dom_sf"/>
</dbReference>
<dbReference type="InterPro" id="IPR050958">
    <property type="entry name" value="Cell_Adh-Cytoskel_Orgn"/>
</dbReference>
<dbReference type="Pfam" id="PF13927">
    <property type="entry name" value="Ig_3"/>
    <property type="match status" value="2"/>
</dbReference>
<proteinExistence type="predicted"/>
<dbReference type="SUPFAM" id="SSF48726">
    <property type="entry name" value="Immunoglobulin"/>
    <property type="match status" value="5"/>
</dbReference>
<dbReference type="RefSeq" id="XP_013793419.2">
    <property type="nucleotide sequence ID" value="XM_013937965.2"/>
</dbReference>
<dbReference type="InterPro" id="IPR013098">
    <property type="entry name" value="Ig_I-set"/>
</dbReference>
<feature type="non-terminal residue" evidence="4">
    <location>
        <position position="507"/>
    </location>
</feature>
<feature type="non-terminal residue" evidence="4">
    <location>
        <position position="1"/>
    </location>
</feature>
<keyword evidence="1" id="KW-0393">Immunoglobulin domain</keyword>
<feature type="domain" description="Ig-like" evidence="2">
    <location>
        <begin position="258"/>
        <end position="358"/>
    </location>
</feature>
<dbReference type="InterPro" id="IPR007110">
    <property type="entry name" value="Ig-like_dom"/>
</dbReference>
<evidence type="ECO:0000313" key="4">
    <source>
        <dbReference type="RefSeq" id="XP_013793419.2"/>
    </source>
</evidence>
<dbReference type="SMART" id="SM00408">
    <property type="entry name" value="IGc2"/>
    <property type="match status" value="4"/>
</dbReference>
<dbReference type="GeneID" id="106477390"/>
<dbReference type="Pfam" id="PF07679">
    <property type="entry name" value="I-set"/>
    <property type="match status" value="3"/>
</dbReference>
<dbReference type="PANTHER" id="PTHR45080:SF34">
    <property type="entry name" value="MYOSIN LIGHT CHAIN KINASE, SMOOTH MUSCLE-LIKE"/>
    <property type="match status" value="1"/>
</dbReference>
<protein>
    <submittedName>
        <fullName evidence="4">Hemicentin-1-like</fullName>
    </submittedName>
</protein>
<organism evidence="3 4">
    <name type="scientific">Limulus polyphemus</name>
    <name type="common">Atlantic horseshoe crab</name>
    <dbReference type="NCBI Taxonomy" id="6850"/>
    <lineage>
        <taxon>Eukaryota</taxon>
        <taxon>Metazoa</taxon>
        <taxon>Ecdysozoa</taxon>
        <taxon>Arthropoda</taxon>
        <taxon>Chelicerata</taxon>
        <taxon>Merostomata</taxon>
        <taxon>Xiphosura</taxon>
        <taxon>Limulidae</taxon>
        <taxon>Limulus</taxon>
    </lineage>
</organism>
<dbReference type="InterPro" id="IPR013783">
    <property type="entry name" value="Ig-like_fold"/>
</dbReference>
<feature type="domain" description="Ig-like" evidence="2">
    <location>
        <begin position="457"/>
        <end position="507"/>
    </location>
</feature>
<feature type="domain" description="Ig-like" evidence="2">
    <location>
        <begin position="154"/>
        <end position="244"/>
    </location>
</feature>
<evidence type="ECO:0000256" key="1">
    <source>
        <dbReference type="ARBA" id="ARBA00023319"/>
    </source>
</evidence>
<feature type="domain" description="Ig-like" evidence="2">
    <location>
        <begin position="57"/>
        <end position="149"/>
    </location>
</feature>
<dbReference type="Gene3D" id="2.60.40.10">
    <property type="entry name" value="Immunoglobulins"/>
    <property type="match status" value="6"/>
</dbReference>
<dbReference type="SMART" id="SM00409">
    <property type="entry name" value="IG"/>
    <property type="match status" value="4"/>
</dbReference>
<sequence>LKCDENNANKLYPIYFILTYFLENFYKAHHEGGYTCIATNIAGSTEREFSVDVLVPPKLESPDTSLDFEPKVHLNRPVTLRCPVTGSPLPQIRWFKNGRPLNDSSDSNVYILSGGLQLSILRARENDTGKYSCVALNEAGNTQLDFNLDVYVPPRIESTNRDTRYTITEKDPVIINCPTQGNPPPTITWLKDGDFLTSDQLSRIEILDKGQKLKITAAEVTDTGKYTCVAGNEAGVTEKDFKVDVQEKDFNLNVQVPPKITRQSENLVRGPIVKEERVKAVLNGSVKLECRVIGNPEPTILWLKDGQLLTATEKYGQYQVEHNGQLLRITRVQVSDAGLYTCVASNVAGTSEKDFKVDVLVPPKIKGDEQESPEVLVNRPLSIDCPVDSHPPSSFTWIKNGVPVDLTNNPFIRLLDGGRRLQLLRTQSYDKGLYTCIAENEVGSAEKHFNLDVHEPPAIQSSSPNPLSVKGDWVHLECNVSGNPTPQVSWLKDGQVLTAQDLKNLVS</sequence>
<dbReference type="PROSITE" id="PS50835">
    <property type="entry name" value="IG_LIKE"/>
    <property type="match status" value="5"/>
</dbReference>
<reference evidence="4" key="1">
    <citation type="submission" date="2025-08" db="UniProtKB">
        <authorList>
            <consortium name="RefSeq"/>
        </authorList>
    </citation>
    <scope>IDENTIFICATION</scope>
    <source>
        <tissue evidence="4">Muscle</tissue>
    </source>
</reference>
<dbReference type="InterPro" id="IPR003598">
    <property type="entry name" value="Ig_sub2"/>
</dbReference>
<dbReference type="PANTHER" id="PTHR45080">
    <property type="entry name" value="CONTACTIN 5"/>
    <property type="match status" value="1"/>
</dbReference>
<dbReference type="InterPro" id="IPR003599">
    <property type="entry name" value="Ig_sub"/>
</dbReference>
<dbReference type="Proteomes" id="UP000694941">
    <property type="component" value="Unplaced"/>
</dbReference>
<evidence type="ECO:0000313" key="3">
    <source>
        <dbReference type="Proteomes" id="UP000694941"/>
    </source>
</evidence>
<keyword evidence="3" id="KW-1185">Reference proteome</keyword>
<evidence type="ECO:0000259" key="2">
    <source>
        <dbReference type="PROSITE" id="PS50835"/>
    </source>
</evidence>
<dbReference type="CDD" id="cd00096">
    <property type="entry name" value="Ig"/>
    <property type="match status" value="3"/>
</dbReference>
<accession>A0ABM1C3A6</accession>
<name>A0ABM1C3A6_LIMPO</name>
<feature type="domain" description="Ig-like" evidence="2">
    <location>
        <begin position="363"/>
        <end position="452"/>
    </location>
</feature>